<reference evidence="2" key="1">
    <citation type="journal article" date="2019" name="Int. J. Syst. Evol. Microbiol.">
        <title>The Global Catalogue of Microorganisms (GCM) 10K type strain sequencing project: providing services to taxonomists for standard genome sequencing and annotation.</title>
        <authorList>
            <consortium name="The Broad Institute Genomics Platform"/>
            <consortium name="The Broad Institute Genome Sequencing Center for Infectious Disease"/>
            <person name="Wu L."/>
            <person name="Ma J."/>
        </authorList>
    </citation>
    <scope>NUCLEOTIDE SEQUENCE [LARGE SCALE GENOMIC DNA]</scope>
    <source>
        <strain evidence="2">CGMCC 4.7289</strain>
    </source>
</reference>
<dbReference type="EMBL" id="JBHSAY010000020">
    <property type="protein sequence ID" value="MFC4135193.1"/>
    <property type="molecule type" value="Genomic_DNA"/>
</dbReference>
<sequence length="390" mass="40786">MPSSPEESRAARRSALKLLGVSAAGATAGAFAVAAPAAASTANGYAEVDSFAGTTDDEKLAAAMAYAAAQTYAPTLVFGARAYTFAADYAFFPGMRWSGPLGGSETEFGESCLVKVTGAYLLRATAVRDVAIRGICFQGTGANDFQQQVTDFAAGPLTQDARYREIGFKSFRSVMHARHLRCSIERMYCNNGTGTQFKIGGSDSYYFLEGNSYLSSPSLPANAYYWYFTHMSESRFGELYITTETATGMRIDGSYGDLQLLGTKFDCTGRTGTDNCQGAQIIIAGGQGVHLDRCWFYGGMTNPAATGRTGVDNGLISITGGTEHLVTAPKFGFGPYGAPAGTKLVHASVAVEIAHPQAISFGGAAVTKAGAFQGASAHLTAAAPGWTVVA</sequence>
<evidence type="ECO:0000313" key="1">
    <source>
        <dbReference type="EMBL" id="MFC4135193.1"/>
    </source>
</evidence>
<keyword evidence="2" id="KW-1185">Reference proteome</keyword>
<name>A0ABV8LXL4_9ACTN</name>
<accession>A0ABV8LXL4</accession>
<proteinExistence type="predicted"/>
<dbReference type="InterPro" id="IPR006311">
    <property type="entry name" value="TAT_signal"/>
</dbReference>
<organism evidence="1 2">
    <name type="scientific">Hamadaea flava</name>
    <dbReference type="NCBI Taxonomy" id="1742688"/>
    <lineage>
        <taxon>Bacteria</taxon>
        <taxon>Bacillati</taxon>
        <taxon>Actinomycetota</taxon>
        <taxon>Actinomycetes</taxon>
        <taxon>Micromonosporales</taxon>
        <taxon>Micromonosporaceae</taxon>
        <taxon>Hamadaea</taxon>
    </lineage>
</organism>
<dbReference type="PROSITE" id="PS51318">
    <property type="entry name" value="TAT"/>
    <property type="match status" value="1"/>
</dbReference>
<dbReference type="Proteomes" id="UP001595816">
    <property type="component" value="Unassembled WGS sequence"/>
</dbReference>
<evidence type="ECO:0000313" key="2">
    <source>
        <dbReference type="Proteomes" id="UP001595816"/>
    </source>
</evidence>
<dbReference type="RefSeq" id="WP_253763072.1">
    <property type="nucleotide sequence ID" value="NZ_JAMZDZ010000001.1"/>
</dbReference>
<gene>
    <name evidence="1" type="ORF">ACFOZ4_31665</name>
</gene>
<comment type="caution">
    <text evidence="1">The sequence shown here is derived from an EMBL/GenBank/DDBJ whole genome shotgun (WGS) entry which is preliminary data.</text>
</comment>
<protein>
    <submittedName>
        <fullName evidence="1">Uncharacterized protein</fullName>
    </submittedName>
</protein>